<accession>A0A0E0RG82</accession>
<keyword evidence="3" id="KW-1185">Reference proteome</keyword>
<proteinExistence type="predicted"/>
<sequence length="240" mass="27185">MATPLPSARMTSVQDPVLDPQVQEFLARLNRIARNEAPRHPYFYPMKGILDKIDFLCKAKGIMQTLIQGKPIPAALRMSNYFSTLLLPRKSIFDSSPSVGQHEPEWVLQPFESISPPQPKRVIEDVLPINVRPPSSPISVASPISYFPPRHLQRGKMGRPFSIVPTEDKAQDFCRVMQPKNCRWTQEWALGSQGESLLKRLRNLQKMGVDMCSLSPEEVAKSSLGGERRQKIPRPNMEDN</sequence>
<evidence type="ECO:0000256" key="1">
    <source>
        <dbReference type="SAM" id="MobiDB-lite"/>
    </source>
</evidence>
<evidence type="ECO:0000313" key="3">
    <source>
        <dbReference type="Proteomes" id="UP000008022"/>
    </source>
</evidence>
<feature type="region of interest" description="Disordered" evidence="1">
    <location>
        <begin position="218"/>
        <end position="240"/>
    </location>
</feature>
<dbReference type="HOGENOM" id="CLU_044781_1_0_1"/>
<reference evidence="3" key="1">
    <citation type="submission" date="2013-06" db="EMBL/GenBank/DDBJ databases">
        <authorList>
            <person name="Zhao Q."/>
        </authorList>
    </citation>
    <scope>NUCLEOTIDE SEQUENCE</scope>
    <source>
        <strain evidence="3">cv. W1943</strain>
    </source>
</reference>
<name>A0A0E0RG82_ORYRU</name>
<dbReference type="Proteomes" id="UP000008022">
    <property type="component" value="Unassembled WGS sequence"/>
</dbReference>
<reference evidence="2" key="2">
    <citation type="submission" date="2015-06" db="UniProtKB">
        <authorList>
            <consortium name="EnsemblPlants"/>
        </authorList>
    </citation>
    <scope>IDENTIFICATION</scope>
</reference>
<dbReference type="AlphaFoldDB" id="A0A0E0RG82"/>
<evidence type="ECO:0000313" key="2">
    <source>
        <dbReference type="EnsemblPlants" id="ORUFI12G10200.1"/>
    </source>
</evidence>
<protein>
    <submittedName>
        <fullName evidence="2">Uncharacterized protein</fullName>
    </submittedName>
</protein>
<dbReference type="Gramene" id="ORUFI12G10200.1">
    <property type="protein sequence ID" value="ORUFI12G10200.1"/>
    <property type="gene ID" value="ORUFI12G10200"/>
</dbReference>
<dbReference type="EnsemblPlants" id="ORUFI12G10200.1">
    <property type="protein sequence ID" value="ORUFI12G10200.1"/>
    <property type="gene ID" value="ORUFI12G10200"/>
</dbReference>
<organism evidence="2 3">
    <name type="scientific">Oryza rufipogon</name>
    <name type="common">Brownbeard rice</name>
    <name type="synonym">Asian wild rice</name>
    <dbReference type="NCBI Taxonomy" id="4529"/>
    <lineage>
        <taxon>Eukaryota</taxon>
        <taxon>Viridiplantae</taxon>
        <taxon>Streptophyta</taxon>
        <taxon>Embryophyta</taxon>
        <taxon>Tracheophyta</taxon>
        <taxon>Spermatophyta</taxon>
        <taxon>Magnoliopsida</taxon>
        <taxon>Liliopsida</taxon>
        <taxon>Poales</taxon>
        <taxon>Poaceae</taxon>
        <taxon>BOP clade</taxon>
        <taxon>Oryzoideae</taxon>
        <taxon>Oryzeae</taxon>
        <taxon>Oryzinae</taxon>
        <taxon>Oryza</taxon>
    </lineage>
</organism>